<comment type="caution">
    <text evidence="5">The sequence shown here is derived from an EMBL/GenBank/DDBJ whole genome shotgun (WGS) entry which is preliminary data.</text>
</comment>
<proteinExistence type="inferred from homology"/>
<protein>
    <recommendedName>
        <fullName evidence="4">Sulfatase N-terminal domain-containing protein</fullName>
    </recommendedName>
</protein>
<dbReference type="PANTHER" id="PTHR45953:SF1">
    <property type="entry name" value="IDURONATE 2-SULFATASE"/>
    <property type="match status" value="1"/>
</dbReference>
<dbReference type="Gene3D" id="3.40.720.10">
    <property type="entry name" value="Alkaline Phosphatase, subunit A"/>
    <property type="match status" value="1"/>
</dbReference>
<keyword evidence="6" id="KW-1185">Reference proteome</keyword>
<dbReference type="RefSeq" id="WP_133108591.1">
    <property type="nucleotide sequence ID" value="NZ_SMNA01000007.1"/>
</dbReference>
<dbReference type="SUPFAM" id="SSF53649">
    <property type="entry name" value="Alkaline phosphatase-like"/>
    <property type="match status" value="1"/>
</dbReference>
<dbReference type="InterPro" id="IPR024607">
    <property type="entry name" value="Sulfatase_CS"/>
</dbReference>
<dbReference type="PANTHER" id="PTHR45953">
    <property type="entry name" value="IDURONATE 2-SULFATASE"/>
    <property type="match status" value="1"/>
</dbReference>
<evidence type="ECO:0000256" key="2">
    <source>
        <dbReference type="ARBA" id="ARBA00022723"/>
    </source>
</evidence>
<dbReference type="InterPro" id="IPR000917">
    <property type="entry name" value="Sulfatase_N"/>
</dbReference>
<accession>A0ABY2E213</accession>
<evidence type="ECO:0000313" key="5">
    <source>
        <dbReference type="EMBL" id="TDE91557.1"/>
    </source>
</evidence>
<keyword evidence="2" id="KW-0479">Metal-binding</keyword>
<evidence type="ECO:0000313" key="6">
    <source>
        <dbReference type="Proteomes" id="UP000504882"/>
    </source>
</evidence>
<keyword evidence="3" id="KW-0378">Hydrolase</keyword>
<name>A0ABY2E213_9MICO</name>
<dbReference type="Proteomes" id="UP000504882">
    <property type="component" value="Unassembled WGS sequence"/>
</dbReference>
<comment type="similarity">
    <text evidence="1">Belongs to the sulfatase family.</text>
</comment>
<dbReference type="EMBL" id="SMNA01000007">
    <property type="protein sequence ID" value="TDE91557.1"/>
    <property type="molecule type" value="Genomic_DNA"/>
</dbReference>
<evidence type="ECO:0000256" key="1">
    <source>
        <dbReference type="ARBA" id="ARBA00008779"/>
    </source>
</evidence>
<dbReference type="PROSITE" id="PS00523">
    <property type="entry name" value="SULFATASE_1"/>
    <property type="match status" value="1"/>
</dbReference>
<evidence type="ECO:0000259" key="4">
    <source>
        <dbReference type="Pfam" id="PF00884"/>
    </source>
</evidence>
<dbReference type="Pfam" id="PF00884">
    <property type="entry name" value="Sulfatase"/>
    <property type="match status" value="1"/>
</dbReference>
<evidence type="ECO:0000256" key="3">
    <source>
        <dbReference type="ARBA" id="ARBA00022801"/>
    </source>
</evidence>
<dbReference type="InterPro" id="IPR017850">
    <property type="entry name" value="Alkaline_phosphatase_core_sf"/>
</dbReference>
<gene>
    <name evidence="5" type="ORF">EXU48_15535</name>
</gene>
<reference evidence="5 6" key="1">
    <citation type="submission" date="2019-03" db="EMBL/GenBank/DDBJ databases">
        <title>Genomic features of bacteria from cold environments.</title>
        <authorList>
            <person name="Shen L."/>
        </authorList>
    </citation>
    <scope>NUCLEOTIDE SEQUENCE [LARGE SCALE GENOMIC DNA]</scope>
    <source>
        <strain evidence="6">T3246-1</strain>
    </source>
</reference>
<sequence>MKTRPNILVICTDQHRYDAIGVYPGSAAITPNLDALARRGTVFDHCYAPNSVCSPTRASMLTGEYPSSHGLWANGVALPEGRSLVTRELADSGYRCGLVGKFHLGAAFQGRTEERLDDGFEYYEWAHDPFHGSPENSYHRWLRERHPGLWAAAAADVVTPDLTNFAHANTQFDEMPHEASYSTWVTEKVSDFLGEADSRPFFLLANYFAPHHPFAAPPEYLEKYPPGSVRPPVGSVRELAGKPARQLEASASSYRGHGPSYQDFTPDDLDEIRRTYYAMITQVDDGVGQILEALRQRDQDQDTLVVFVSDHGEMLGDHALLLKGPMLYDEAVRVPLIVSWPENVPADHRVTDFVGVHDVARTIRVAAGLAPYVRDQGIDLTEVARGDRRGRRYAWSEYRDSGYAYDPPAMTTMFRRADTKVVIWHGNPATGEAQTGELYDLASDPDELVNLWDDPDRAELRTEMCAAVLDLQMWHEDRSACRVATW</sequence>
<feature type="domain" description="Sulfatase N-terminal" evidence="4">
    <location>
        <begin position="5"/>
        <end position="368"/>
    </location>
</feature>
<organism evidence="5 6">
    <name type="scientific">Occultella glacieicola</name>
    <dbReference type="NCBI Taxonomy" id="2518684"/>
    <lineage>
        <taxon>Bacteria</taxon>
        <taxon>Bacillati</taxon>
        <taxon>Actinomycetota</taxon>
        <taxon>Actinomycetes</taxon>
        <taxon>Micrococcales</taxon>
        <taxon>Ruaniaceae</taxon>
        <taxon>Occultella</taxon>
    </lineage>
</organism>